<evidence type="ECO:0000256" key="1">
    <source>
        <dbReference type="ARBA" id="ARBA00022517"/>
    </source>
</evidence>
<dbReference type="GO" id="GO:0030490">
    <property type="term" value="P:maturation of SSU-rRNA"/>
    <property type="evidence" value="ECO:0007669"/>
    <property type="project" value="UniProtKB-UniRule"/>
</dbReference>
<keyword evidence="2" id="KW-0963">Cytoplasm</keyword>
<dbReference type="InterPro" id="IPR015946">
    <property type="entry name" value="KH_dom-like_a/b"/>
</dbReference>
<dbReference type="Gene3D" id="3.30.300.20">
    <property type="match status" value="1"/>
</dbReference>
<dbReference type="InterPro" id="IPR000238">
    <property type="entry name" value="RbfA"/>
</dbReference>
<comment type="caution">
    <text evidence="3">The sequence shown here is derived from an EMBL/GenBank/DDBJ whole genome shotgun (WGS) entry which is preliminary data.</text>
</comment>
<dbReference type="Pfam" id="PF02033">
    <property type="entry name" value="RBFA"/>
    <property type="match status" value="1"/>
</dbReference>
<dbReference type="PANTHER" id="PTHR33515:SF1">
    <property type="entry name" value="RIBOSOME-BINDING FACTOR A, CHLOROPLASTIC-RELATED"/>
    <property type="match status" value="1"/>
</dbReference>
<comment type="subunit">
    <text evidence="2">Monomer. Binds 30S ribosomal subunits, but not 50S ribosomal subunits or 70S ribosomes.</text>
</comment>
<dbReference type="GO" id="GO:0043024">
    <property type="term" value="F:ribosomal small subunit binding"/>
    <property type="evidence" value="ECO:0007669"/>
    <property type="project" value="TreeGrafter"/>
</dbReference>
<keyword evidence="1 2" id="KW-0690">Ribosome biogenesis</keyword>
<dbReference type="InterPro" id="IPR023799">
    <property type="entry name" value="RbfA_dom_sf"/>
</dbReference>
<dbReference type="EMBL" id="JADIMZ010000034">
    <property type="protein sequence ID" value="MBO8432177.1"/>
    <property type="molecule type" value="Genomic_DNA"/>
</dbReference>
<reference evidence="3" key="1">
    <citation type="submission" date="2020-10" db="EMBL/GenBank/DDBJ databases">
        <authorList>
            <person name="Gilroy R."/>
        </authorList>
    </citation>
    <scope>NUCLEOTIDE SEQUENCE</scope>
    <source>
        <strain evidence="3">2889</strain>
    </source>
</reference>
<dbReference type="AlphaFoldDB" id="A0A9D9DS43"/>
<name>A0A9D9DS43_9BACT</name>
<dbReference type="SUPFAM" id="SSF89919">
    <property type="entry name" value="Ribosome-binding factor A, RbfA"/>
    <property type="match status" value="1"/>
</dbReference>
<comment type="similarity">
    <text evidence="2">Belongs to the RbfA family.</text>
</comment>
<comment type="subcellular location">
    <subcellularLocation>
        <location evidence="2">Cytoplasm</location>
    </subcellularLocation>
</comment>
<protein>
    <recommendedName>
        <fullName evidence="2">Ribosome-binding factor A</fullName>
    </recommendedName>
</protein>
<dbReference type="HAMAP" id="MF_00003">
    <property type="entry name" value="RbfA"/>
    <property type="match status" value="1"/>
</dbReference>
<sequence>MDTNRQQKINRLLQRELGEIFRVEMQPYFPGIMMTVTFIRITPDLSVARVNLSLFPDQHKEETLKKIKARTAEIRGLLGQRIRNQLRIVPRLEFFIDDTLDRVERIEELLKQ</sequence>
<dbReference type="Proteomes" id="UP000823612">
    <property type="component" value="Unassembled WGS sequence"/>
</dbReference>
<proteinExistence type="inferred from homology"/>
<evidence type="ECO:0000313" key="3">
    <source>
        <dbReference type="EMBL" id="MBO8432177.1"/>
    </source>
</evidence>
<gene>
    <name evidence="2 3" type="primary">rbfA</name>
    <name evidence="3" type="ORF">IAB08_02635</name>
</gene>
<evidence type="ECO:0000256" key="2">
    <source>
        <dbReference type="HAMAP-Rule" id="MF_00003"/>
    </source>
</evidence>
<reference evidence="3" key="2">
    <citation type="journal article" date="2021" name="PeerJ">
        <title>Extensive microbial diversity within the chicken gut microbiome revealed by metagenomics and culture.</title>
        <authorList>
            <person name="Gilroy R."/>
            <person name="Ravi A."/>
            <person name="Getino M."/>
            <person name="Pursley I."/>
            <person name="Horton D.L."/>
            <person name="Alikhan N.F."/>
            <person name="Baker D."/>
            <person name="Gharbi K."/>
            <person name="Hall N."/>
            <person name="Watson M."/>
            <person name="Adriaenssens E.M."/>
            <person name="Foster-Nyarko E."/>
            <person name="Jarju S."/>
            <person name="Secka A."/>
            <person name="Antonio M."/>
            <person name="Oren A."/>
            <person name="Chaudhuri R.R."/>
            <person name="La Ragione R."/>
            <person name="Hildebrand F."/>
            <person name="Pallen M.J."/>
        </authorList>
    </citation>
    <scope>NUCLEOTIDE SEQUENCE</scope>
    <source>
        <strain evidence="3">2889</strain>
    </source>
</reference>
<organism evidence="3 4">
    <name type="scientific">Candidatus Pullibacteroides excrementavium</name>
    <dbReference type="NCBI Taxonomy" id="2840905"/>
    <lineage>
        <taxon>Bacteria</taxon>
        <taxon>Pseudomonadati</taxon>
        <taxon>Bacteroidota</taxon>
        <taxon>Bacteroidia</taxon>
        <taxon>Bacteroidales</taxon>
        <taxon>Candidatus Pullibacteroides</taxon>
    </lineage>
</organism>
<accession>A0A9D9DS43</accession>
<dbReference type="GO" id="GO:0005829">
    <property type="term" value="C:cytosol"/>
    <property type="evidence" value="ECO:0007669"/>
    <property type="project" value="TreeGrafter"/>
</dbReference>
<dbReference type="PANTHER" id="PTHR33515">
    <property type="entry name" value="RIBOSOME-BINDING FACTOR A, CHLOROPLASTIC-RELATED"/>
    <property type="match status" value="1"/>
</dbReference>
<dbReference type="NCBIfam" id="TIGR00082">
    <property type="entry name" value="rbfA"/>
    <property type="match status" value="1"/>
</dbReference>
<evidence type="ECO:0000313" key="4">
    <source>
        <dbReference type="Proteomes" id="UP000823612"/>
    </source>
</evidence>
<comment type="function">
    <text evidence="2">One of several proteins that assist in the late maturation steps of the functional core of the 30S ribosomal subunit. Associates with free 30S ribosomal subunits (but not with 30S subunits that are part of 70S ribosomes or polysomes). Required for efficient processing of 16S rRNA. May interact with the 5'-terminal helix region of 16S rRNA.</text>
</comment>